<reference evidence="2 3" key="1">
    <citation type="submission" date="2019-11" db="EMBL/GenBank/DDBJ databases">
        <authorList>
            <person name="Yuan L."/>
        </authorList>
    </citation>
    <scope>NUCLEOTIDE SEQUENCE [LARGE SCALE GENOMIC DNA]</scope>
    <source>
        <strain evidence="2 3">TRM43335</strain>
    </source>
</reference>
<proteinExistence type="predicted"/>
<accession>A0A6G2BGR0</accession>
<organism evidence="2 3">
    <name type="scientific">Streptomyces taklimakanensis</name>
    <dbReference type="NCBI Taxonomy" id="2569853"/>
    <lineage>
        <taxon>Bacteria</taxon>
        <taxon>Bacillati</taxon>
        <taxon>Actinomycetota</taxon>
        <taxon>Actinomycetes</taxon>
        <taxon>Kitasatosporales</taxon>
        <taxon>Streptomycetaceae</taxon>
        <taxon>Streptomyces</taxon>
    </lineage>
</organism>
<keyword evidence="3" id="KW-1185">Reference proteome</keyword>
<name>A0A6G2BGR0_9ACTN</name>
<dbReference type="PANTHER" id="PTHR33627">
    <property type="entry name" value="TRANSPOSASE"/>
    <property type="match status" value="1"/>
</dbReference>
<feature type="domain" description="Transposase IS701-like DDE" evidence="1">
    <location>
        <begin position="27"/>
        <end position="107"/>
    </location>
</feature>
<dbReference type="EMBL" id="WIXO01000001">
    <property type="protein sequence ID" value="MTE21465.1"/>
    <property type="molecule type" value="Genomic_DNA"/>
</dbReference>
<dbReference type="OrthoDB" id="3657225at2"/>
<dbReference type="InterPro" id="IPR038721">
    <property type="entry name" value="IS701-like_DDE_dom"/>
</dbReference>
<dbReference type="PANTHER" id="PTHR33627:SF1">
    <property type="entry name" value="TRANSPOSASE"/>
    <property type="match status" value="1"/>
</dbReference>
<evidence type="ECO:0000259" key="1">
    <source>
        <dbReference type="Pfam" id="PF13546"/>
    </source>
</evidence>
<comment type="caution">
    <text evidence="2">The sequence shown here is derived from an EMBL/GenBank/DDBJ whole genome shotgun (WGS) entry which is preliminary data.</text>
</comment>
<sequence length="365" mass="39148">MWHAEAHARTARGPYVPTSLINEAGDDLFASLVRSGYRPKAERYVRSLLDAPGPKTLRAVGAQWGGAAAAQRVHHFITASPWDWRPVRRALARYTLRTLSPQALVVAPAVLGRSARLQGPGPQALGAWLTSAVGTVPVDWYLMPLRRFGGTAGGCLSGRAPTATGDPHLLDAVTDAIGLLPPWDGPVVVDADVLDAPALAHRLGRHGHRFLIRTAPGTALWAHRSLLPRHDAPARTAAEIADALSGLRRPVDPRGAPVTAVAVPVVTGPPSPGLLLLGEWESARRPRALWLTNIRSLSLPALVRLARLRGRVRQETADLTEPLGLRDYAGRSYCGCHRHLTLVSAAQLLAVVHRSAESPPRPRPA</sequence>
<dbReference type="AlphaFoldDB" id="A0A6G2BGR0"/>
<evidence type="ECO:0000313" key="2">
    <source>
        <dbReference type="EMBL" id="MTE21465.1"/>
    </source>
</evidence>
<dbReference type="InterPro" id="IPR039365">
    <property type="entry name" value="IS701-like"/>
</dbReference>
<gene>
    <name evidence="2" type="ORF">F0L17_20585</name>
</gene>
<dbReference type="RefSeq" id="WP_155072217.1">
    <property type="nucleotide sequence ID" value="NZ_WIXO01000001.1"/>
</dbReference>
<protein>
    <submittedName>
        <fullName evidence="2">Transcriptional regulator</fullName>
    </submittedName>
</protein>
<dbReference type="Proteomes" id="UP000473014">
    <property type="component" value="Unassembled WGS sequence"/>
</dbReference>
<evidence type="ECO:0000313" key="3">
    <source>
        <dbReference type="Proteomes" id="UP000473014"/>
    </source>
</evidence>
<dbReference type="Pfam" id="PF13546">
    <property type="entry name" value="DDE_5"/>
    <property type="match status" value="1"/>
</dbReference>